<protein>
    <recommendedName>
        <fullName evidence="1">KIB1-4 beta-propeller domain-containing protein</fullName>
    </recommendedName>
</protein>
<name>A0A5J9TFI9_9POAL</name>
<evidence type="ECO:0000313" key="2">
    <source>
        <dbReference type="EMBL" id="TVU09391.1"/>
    </source>
</evidence>
<organism evidence="2 3">
    <name type="scientific">Eragrostis curvula</name>
    <name type="common">weeping love grass</name>
    <dbReference type="NCBI Taxonomy" id="38414"/>
    <lineage>
        <taxon>Eukaryota</taxon>
        <taxon>Viridiplantae</taxon>
        <taxon>Streptophyta</taxon>
        <taxon>Embryophyta</taxon>
        <taxon>Tracheophyta</taxon>
        <taxon>Spermatophyta</taxon>
        <taxon>Magnoliopsida</taxon>
        <taxon>Liliopsida</taxon>
        <taxon>Poales</taxon>
        <taxon>Poaceae</taxon>
        <taxon>PACMAD clade</taxon>
        <taxon>Chloridoideae</taxon>
        <taxon>Eragrostideae</taxon>
        <taxon>Eragrostidinae</taxon>
        <taxon>Eragrostis</taxon>
    </lineage>
</organism>
<evidence type="ECO:0000259" key="1">
    <source>
        <dbReference type="Pfam" id="PF03478"/>
    </source>
</evidence>
<proteinExistence type="predicted"/>
<dbReference type="Proteomes" id="UP000324897">
    <property type="component" value="Chromosome 3"/>
</dbReference>
<dbReference type="Pfam" id="PF03478">
    <property type="entry name" value="Beta-prop_KIB1-4"/>
    <property type="match status" value="1"/>
</dbReference>
<gene>
    <name evidence="2" type="ORF">EJB05_42863</name>
</gene>
<dbReference type="Gramene" id="TVU09391">
    <property type="protein sequence ID" value="TVU09391"/>
    <property type="gene ID" value="EJB05_42863"/>
</dbReference>
<comment type="caution">
    <text evidence="2">The sequence shown here is derived from an EMBL/GenBank/DDBJ whole genome shotgun (WGS) entry which is preliminary data.</text>
</comment>
<dbReference type="PANTHER" id="PTHR33127:SF43">
    <property type="entry name" value="OS09G0380600 PROTEIN"/>
    <property type="match status" value="1"/>
</dbReference>
<feature type="non-terminal residue" evidence="2">
    <location>
        <position position="1"/>
    </location>
</feature>
<feature type="domain" description="KIB1-4 beta-propeller" evidence="1">
    <location>
        <begin position="27"/>
        <end position="309"/>
    </location>
</feature>
<dbReference type="AlphaFoldDB" id="A0A5J9TFI9"/>
<dbReference type="OrthoDB" id="1863935at2759"/>
<dbReference type="EMBL" id="RWGY01000039">
    <property type="protein sequence ID" value="TVU09391.1"/>
    <property type="molecule type" value="Genomic_DNA"/>
</dbReference>
<dbReference type="InterPro" id="IPR005174">
    <property type="entry name" value="KIB1-4_b-propeller"/>
</dbReference>
<sequence>MAAADSIPTPRLAYPCVMRRHEMQTAFSLPDQELRQFDMMPDMMPELHGTTFVATPQGWILVVANSGSELSLTYLLDPQTTSRVALPELEEDDLPEQRKCVLSGNDANAEGCGVLVLDMTSPAMWFCRVGGSRWSRHGYDIGCYNLPPSYCPVPKKRNIFDMAAVGGRFFFFESDTSSEVGTLDFTEGPEPEARMGVIAVPSLDGDFYGDRQQMSAVLTYLVESCGDLYLASIAFYGSCYDRPGTVRVYKMDFSASAWRRTEDIGDRAFLLGSPNFGASCSASGHELKANCLYWVNLFSEEGNDLHVYDVMDGRLEMIEMFNDDASAAQRPFWIVPLIVSERFGCY</sequence>
<reference evidence="2 3" key="1">
    <citation type="journal article" date="2019" name="Sci. Rep.">
        <title>A high-quality genome of Eragrostis curvula grass provides insights into Poaceae evolution and supports new strategies to enhance forage quality.</title>
        <authorList>
            <person name="Carballo J."/>
            <person name="Santos B.A.C.M."/>
            <person name="Zappacosta D."/>
            <person name="Garbus I."/>
            <person name="Selva J.P."/>
            <person name="Gallo C.A."/>
            <person name="Diaz A."/>
            <person name="Albertini E."/>
            <person name="Caccamo M."/>
            <person name="Echenique V."/>
        </authorList>
    </citation>
    <scope>NUCLEOTIDE SEQUENCE [LARGE SCALE GENOMIC DNA]</scope>
    <source>
        <strain evidence="3">cv. Victoria</strain>
        <tissue evidence="2">Leaf</tissue>
    </source>
</reference>
<evidence type="ECO:0000313" key="3">
    <source>
        <dbReference type="Proteomes" id="UP000324897"/>
    </source>
</evidence>
<accession>A0A5J9TFI9</accession>
<keyword evidence="3" id="KW-1185">Reference proteome</keyword>
<dbReference type="PANTHER" id="PTHR33127">
    <property type="entry name" value="TRANSMEMBRANE PROTEIN"/>
    <property type="match status" value="1"/>
</dbReference>